<feature type="domain" description="Piwi" evidence="3">
    <location>
        <begin position="744"/>
        <end position="1055"/>
    </location>
</feature>
<dbReference type="Gene3D" id="3.40.50.2300">
    <property type="match status" value="1"/>
</dbReference>
<evidence type="ECO:0000313" key="5">
    <source>
        <dbReference type="Proteomes" id="UP000886674"/>
    </source>
</evidence>
<evidence type="ECO:0000256" key="1">
    <source>
        <dbReference type="ARBA" id="ARBA00035012"/>
    </source>
</evidence>
<dbReference type="InterPro" id="IPR012337">
    <property type="entry name" value="RNaseH-like_sf"/>
</dbReference>
<protein>
    <recommendedName>
        <fullName evidence="2">Protein argonaute</fullName>
    </recommendedName>
</protein>
<sequence length="1067" mass="120598">MAISNQENLQELTKIPSASLSLSLDAFIRSIEVKSNIPHALFIGAGASISSGIPSAQKCIWEWKRSIFLSNNPGLEEQFAELSLTSIQNRIQDWLDKQGTYPAQDSPEEYGFYIEQCYPVSSDRSAFFQEKVRNAHPHIGYRLICHLAQTDIIRSVWSTNFDSLAARAAGNYTISPFEVGIDSQNRMQTPNKGALLCVSMHGDYRYDELKNTPQELQAQEQALRKALIEETKNTPFIVCGYSGRDHSIMEMFKEAYSSEGTGTLYWCGFSDGEVPEHVAELLESARATGRQAFYVPTLGFDDLMVRLGLYCLNGQAREEAQQDISELAPNELLDRAAFQVPEYAQSTIIKSNAFEIECPSEAYEFDLKKWPLEKVWAWVRDTTEGKQIIAVPHRGKILALGLIDDIKETFGDNIKGNIERTPISPDELRYQDGAIVSLMRQALVQSMKESMNLESDGRSELWDTSSFRKERHDNVQYHAYDSVLISFRRIGNKQYAVLKPSIKVLDTAGQEVPYAVAGPIKLRILGYQHNKPFNQAVNKWRGLLLPKDRGGEFEYPVNCGSTFKFSLKRSPVFGQIGLPQGGRNIQIQDGMRHLIKHSGLELSEPSLVFSNKTGTSAAKSFHPIKGLVDNRPYDYPLTLKGLSPSLRIGIICPQAESRILQSYLHKAQQTHSPAKTEQDYLVIYPGFQSAYGLPIEIPEPKNAGWVTCPEPTHSDATKGSLELANQINHAVEALQSSYAPHVTIIFFPNRWNHLRGFRNENEKFDVHDFVKAFCVHRGVATQFLNQDTMSNASQCRVWWWLSLALYVKGMRTPWVLDSLDEETAFVGLGFSIDHKAEKGNHVVLGCSHIYSARGEGLQYRLSKVENPIIRQGNPFMSRDDARRLGETIRQLFYDARMKLPRRVVLHKRTPFLKNEREGLRDGLSGVECIDMLEIQVDDALRYVASMPTRDGGVDEDGYPVRRGTTMKLDNNTALLWVHGTTDAVKSGWKYYQGKRRIPAPLMLKRHAGQSELKDIAEEILGLSKMNWNNFDLYTKLPATLQSSNEIARIGSLLQRFGTESYDYRLFI</sequence>
<dbReference type="CDD" id="cd04659">
    <property type="entry name" value="Piwi_piwi-like_ProArk"/>
    <property type="match status" value="1"/>
</dbReference>
<dbReference type="AlphaFoldDB" id="A0A9E4NPH1"/>
<dbReference type="Pfam" id="PF13289">
    <property type="entry name" value="SIR2_2"/>
    <property type="match status" value="1"/>
</dbReference>
<comment type="similarity">
    <text evidence="1">Belongs to the argonaute family. Long pAgo subfamily.</text>
</comment>
<dbReference type="SMART" id="SM00950">
    <property type="entry name" value="Piwi"/>
    <property type="match status" value="1"/>
</dbReference>
<dbReference type="EMBL" id="JAEPCR010000190">
    <property type="protein sequence ID" value="MCG7981061.1"/>
    <property type="molecule type" value="Genomic_DNA"/>
</dbReference>
<dbReference type="SUPFAM" id="SSF52467">
    <property type="entry name" value="DHS-like NAD/FAD-binding domain"/>
    <property type="match status" value="1"/>
</dbReference>
<dbReference type="InterPro" id="IPR003165">
    <property type="entry name" value="Piwi"/>
</dbReference>
<dbReference type="SUPFAM" id="SSF53098">
    <property type="entry name" value="Ribonuclease H-like"/>
    <property type="match status" value="1"/>
</dbReference>
<dbReference type="InterPro" id="IPR036397">
    <property type="entry name" value="RNaseH_sf"/>
</dbReference>
<dbReference type="GO" id="GO:0003676">
    <property type="term" value="F:nucleic acid binding"/>
    <property type="evidence" value="ECO:0007669"/>
    <property type="project" value="InterPro"/>
</dbReference>
<dbReference type="Gene3D" id="3.30.420.10">
    <property type="entry name" value="Ribonuclease H-like superfamily/Ribonuclease H"/>
    <property type="match status" value="1"/>
</dbReference>
<organism evidence="4 5">
    <name type="scientific">Candidatus Thiodiazotropha taylori</name>
    <dbReference type="NCBI Taxonomy" id="2792791"/>
    <lineage>
        <taxon>Bacteria</taxon>
        <taxon>Pseudomonadati</taxon>
        <taxon>Pseudomonadota</taxon>
        <taxon>Gammaproteobacteria</taxon>
        <taxon>Chromatiales</taxon>
        <taxon>Sedimenticolaceae</taxon>
        <taxon>Candidatus Thiodiazotropha</taxon>
    </lineage>
</organism>
<evidence type="ECO:0000256" key="2">
    <source>
        <dbReference type="ARBA" id="ARBA00035032"/>
    </source>
</evidence>
<dbReference type="InterPro" id="IPR029035">
    <property type="entry name" value="DHS-like_NAD/FAD-binding_dom"/>
</dbReference>
<comment type="caution">
    <text evidence="4">The sequence shown here is derived from an EMBL/GenBank/DDBJ whole genome shotgun (WGS) entry which is preliminary data.</text>
</comment>
<gene>
    <name evidence="4" type="ORF">JAY77_23310</name>
</gene>
<dbReference type="Proteomes" id="UP000886674">
    <property type="component" value="Unassembled WGS sequence"/>
</dbReference>
<proteinExistence type="inferred from homology"/>
<reference evidence="4" key="1">
    <citation type="journal article" date="2021" name="Proc. Natl. Acad. Sci. U.S.A.">
        <title>Global biogeography of chemosynthetic symbionts reveals both localized and globally distributed symbiont groups. .</title>
        <authorList>
            <person name="Osvatic J.T."/>
            <person name="Wilkins L.G.E."/>
            <person name="Leibrecht L."/>
            <person name="Leray M."/>
            <person name="Zauner S."/>
            <person name="Polzin J."/>
            <person name="Camacho Y."/>
            <person name="Gros O."/>
            <person name="van Gils J.A."/>
            <person name="Eisen J.A."/>
            <person name="Petersen J.M."/>
            <person name="Yuen B."/>
        </authorList>
    </citation>
    <scope>NUCLEOTIDE SEQUENCE</scope>
    <source>
        <strain evidence="4">MAGclacostrist055</strain>
    </source>
</reference>
<evidence type="ECO:0000259" key="3">
    <source>
        <dbReference type="SMART" id="SM00950"/>
    </source>
</evidence>
<accession>A0A9E4NPH1</accession>
<dbReference type="Gene3D" id="3.40.50.1220">
    <property type="entry name" value="TPP-binding domain"/>
    <property type="match status" value="1"/>
</dbReference>
<evidence type="ECO:0000313" key="4">
    <source>
        <dbReference type="EMBL" id="MCG7981061.1"/>
    </source>
</evidence>
<name>A0A9E4NPH1_9GAMM</name>